<dbReference type="RefSeq" id="WP_282910003.1">
    <property type="nucleotide sequence ID" value="NZ_JAGRPV010000001.1"/>
</dbReference>
<keyword evidence="2" id="KW-1185">Reference proteome</keyword>
<accession>A0ABT6TK51</accession>
<dbReference type="InterPro" id="IPR013785">
    <property type="entry name" value="Aldolase_TIM"/>
</dbReference>
<name>A0ABT6TK51_9BACL</name>
<protein>
    <submittedName>
        <fullName evidence="1">Alpha-galactosidase</fullName>
    </submittedName>
</protein>
<evidence type="ECO:0000313" key="2">
    <source>
        <dbReference type="Proteomes" id="UP001161691"/>
    </source>
</evidence>
<dbReference type="EMBL" id="JAGRPV010000001">
    <property type="protein sequence ID" value="MDI4647224.1"/>
    <property type="molecule type" value="Genomic_DNA"/>
</dbReference>
<reference evidence="1" key="1">
    <citation type="submission" date="2023-04" db="EMBL/GenBank/DDBJ databases">
        <title>Comparative genomic analysis of Cohnella hashimotonis sp. nov., isolated from the International Space Station.</title>
        <authorList>
            <person name="Venkateswaran K."/>
            <person name="Simpson A."/>
        </authorList>
    </citation>
    <scope>NUCLEOTIDE SEQUENCE</scope>
    <source>
        <strain evidence="1">F6_2S_P_1</strain>
    </source>
</reference>
<dbReference type="Proteomes" id="UP001161691">
    <property type="component" value="Unassembled WGS sequence"/>
</dbReference>
<organism evidence="1 2">
    <name type="scientific">Cohnella hashimotonis</name>
    <dbReference type="NCBI Taxonomy" id="2826895"/>
    <lineage>
        <taxon>Bacteria</taxon>
        <taxon>Bacillati</taxon>
        <taxon>Bacillota</taxon>
        <taxon>Bacilli</taxon>
        <taxon>Bacillales</taxon>
        <taxon>Paenibacillaceae</taxon>
        <taxon>Cohnella</taxon>
    </lineage>
</organism>
<evidence type="ECO:0000313" key="1">
    <source>
        <dbReference type="EMBL" id="MDI4647224.1"/>
    </source>
</evidence>
<proteinExistence type="predicted"/>
<dbReference type="SUPFAM" id="SSF51445">
    <property type="entry name" value="(Trans)glycosidases"/>
    <property type="match status" value="1"/>
</dbReference>
<dbReference type="Gene3D" id="3.20.20.70">
    <property type="entry name" value="Aldolase class I"/>
    <property type="match status" value="1"/>
</dbReference>
<sequence>MKSWIIENDGARFVVDNGIMRIENDLRSGTTAYRWTDGSAVLDTHGETLVDERMWRTTHGSSHALLPDSVLADGAAAGGGTLAWTIEHRVADADSPVLRQRFVLTEGRPYALTELSASRETAWSTREISPLCALRNDGSVLSFGEEAEARAVDKELRVLFVPFDNDKWVRYAAHPIPCDVESYEVTSVYHPASRQGFVFGSVSHDTWKTGIQAAGTFDGELARLRIYGGAAGLHTRDTLRHGAVSGREIRSPLVFVGKYDDYREGLEAYGRANAEIAPALPWEGGVPFGWNSWSAVMDKLDADVYMRVSDFIGETLQGGGALREDDAVFVNFDAFWNHLTEAELEACVARVRANGQQPGIYATPFAYWGRDPEKPVEGFEGVVYRELLLKDEAGALLPTLDGAYAMDPTHPIVVESIRRQLARFVSAGFSYVKLDFLTHGAMEGKHALPEIETGIQAYNYGMSVVRDALDPARIGRPFFINLSIAPLFPHGYAHSRRISCDAFGLIGDTEYMLNALTSAWWVNDTLYRFNDPDHTVLYKSHNQRATSEDEGRSRLHASLIAGTSLLLGDDYRVPEAAARAREWLASGEAVALARKGLTFLPVDGAAGGGAADAFALRTDEGLWLACFNYDGEHAAKRTVRWDRLSLTRAEVSRALSLYGKEAPDVRLGDDAIELELGAAASAVFLLATNPASFT</sequence>
<dbReference type="InterPro" id="IPR017853">
    <property type="entry name" value="GH"/>
</dbReference>
<gene>
    <name evidence="1" type="ORF">KB449_19770</name>
</gene>
<comment type="caution">
    <text evidence="1">The sequence shown here is derived from an EMBL/GenBank/DDBJ whole genome shotgun (WGS) entry which is preliminary data.</text>
</comment>